<feature type="transmembrane region" description="Helical" evidence="1">
    <location>
        <begin position="54"/>
        <end position="74"/>
    </location>
</feature>
<reference evidence="3" key="1">
    <citation type="submission" date="2021-10" db="EMBL/GenBank/DDBJ databases">
        <title>The complete genome sequence of Leeia sp. TBRC 13508.</title>
        <authorList>
            <person name="Charoenyingcharoen P."/>
            <person name="Yukphan P."/>
        </authorList>
    </citation>
    <scope>NUCLEOTIDE SEQUENCE</scope>
    <source>
        <strain evidence="3">TBRC 13508</strain>
    </source>
</reference>
<comment type="caution">
    <text evidence="3">The sequence shown here is derived from an EMBL/GenBank/DDBJ whole genome shotgun (WGS) entry which is preliminary data.</text>
</comment>
<proteinExistence type="predicted"/>
<dbReference type="Pfam" id="PF14358">
    <property type="entry name" value="DUF4405"/>
    <property type="match status" value="1"/>
</dbReference>
<organism evidence="3 4">
    <name type="scientific">Leeia speluncae</name>
    <dbReference type="NCBI Taxonomy" id="2884804"/>
    <lineage>
        <taxon>Bacteria</taxon>
        <taxon>Pseudomonadati</taxon>
        <taxon>Pseudomonadota</taxon>
        <taxon>Betaproteobacteria</taxon>
        <taxon>Neisseriales</taxon>
        <taxon>Leeiaceae</taxon>
        <taxon>Leeia</taxon>
    </lineage>
</organism>
<evidence type="ECO:0000259" key="2">
    <source>
        <dbReference type="Pfam" id="PF14358"/>
    </source>
</evidence>
<dbReference type="EMBL" id="JAJBZT010000006">
    <property type="protein sequence ID" value="MCB6184307.1"/>
    <property type="molecule type" value="Genomic_DNA"/>
</dbReference>
<keyword evidence="1" id="KW-0812">Transmembrane</keyword>
<keyword evidence="1" id="KW-1133">Transmembrane helix</keyword>
<protein>
    <submittedName>
        <fullName evidence="3">DUF4405 domain-containing protein</fullName>
    </submittedName>
</protein>
<dbReference type="InterPro" id="IPR025517">
    <property type="entry name" value="DUF4405"/>
</dbReference>
<evidence type="ECO:0000313" key="3">
    <source>
        <dbReference type="EMBL" id="MCB6184307.1"/>
    </source>
</evidence>
<feature type="domain" description="Flavinylation-associated cytochrome" evidence="2">
    <location>
        <begin position="30"/>
        <end position="73"/>
    </location>
</feature>
<accession>A0ABS8D843</accession>
<feature type="transmembrane region" description="Helical" evidence="1">
    <location>
        <begin position="27"/>
        <end position="48"/>
    </location>
</feature>
<dbReference type="RefSeq" id="WP_227181118.1">
    <property type="nucleotide sequence ID" value="NZ_JAJBZT010000006.1"/>
</dbReference>
<keyword evidence="1" id="KW-0472">Membrane</keyword>
<evidence type="ECO:0000313" key="4">
    <source>
        <dbReference type="Proteomes" id="UP001165395"/>
    </source>
</evidence>
<feature type="transmembrane region" description="Helical" evidence="1">
    <location>
        <begin position="86"/>
        <end position="103"/>
    </location>
</feature>
<gene>
    <name evidence="3" type="ORF">LIN78_12205</name>
</gene>
<evidence type="ECO:0000256" key="1">
    <source>
        <dbReference type="SAM" id="Phobius"/>
    </source>
</evidence>
<name>A0ABS8D843_9NEIS</name>
<dbReference type="Proteomes" id="UP001165395">
    <property type="component" value="Unassembled WGS sequence"/>
</dbReference>
<keyword evidence="4" id="KW-1185">Reference proteome</keyword>
<sequence length="177" mass="18900">MNTSTTTANTSKAINNPGFLKKNATQLVVPLSIIVSITGLMMFFHIAQDSIEGAHEWLGIAFMVAIGLHMARNFKPMLNVIKTNRAKAFIAIAIIVLGAFVFTPKSKGENPFKQTTTLLMSAKISDAAPVFGLSNEEMTKRLSAVAGTAVTGQDSIQSIATKSNHNPVELLGAVVKK</sequence>